<accession>A0A8H7TEV2</accession>
<comment type="caution">
    <text evidence="1">The sequence shown here is derived from an EMBL/GenBank/DDBJ whole genome shotgun (WGS) entry which is preliminary data.</text>
</comment>
<dbReference type="EMBL" id="JAFJYH010000151">
    <property type="protein sequence ID" value="KAG4417576.1"/>
    <property type="molecule type" value="Genomic_DNA"/>
</dbReference>
<reference evidence="1" key="1">
    <citation type="submission" date="2021-02" db="EMBL/GenBank/DDBJ databases">
        <title>Genome sequence Cadophora malorum strain M34.</title>
        <authorList>
            <person name="Stefanovic E."/>
            <person name="Vu D."/>
            <person name="Scully C."/>
            <person name="Dijksterhuis J."/>
            <person name="Roader J."/>
            <person name="Houbraken J."/>
        </authorList>
    </citation>
    <scope>NUCLEOTIDE SEQUENCE</scope>
    <source>
        <strain evidence="1">M34</strain>
    </source>
</reference>
<dbReference type="Gene3D" id="3.30.559.10">
    <property type="entry name" value="Chloramphenicol acetyltransferase-like domain"/>
    <property type="match status" value="2"/>
</dbReference>
<keyword evidence="2" id="KW-1185">Reference proteome</keyword>
<dbReference type="InterPro" id="IPR023213">
    <property type="entry name" value="CAT-like_dom_sf"/>
</dbReference>
<dbReference type="OrthoDB" id="21502at2759"/>
<name>A0A8H7TEV2_9HELO</name>
<protein>
    <submittedName>
        <fullName evidence="1">Uncharacterized protein</fullName>
    </submittedName>
</protein>
<proteinExistence type="predicted"/>
<organism evidence="1 2">
    <name type="scientific">Cadophora malorum</name>
    <dbReference type="NCBI Taxonomy" id="108018"/>
    <lineage>
        <taxon>Eukaryota</taxon>
        <taxon>Fungi</taxon>
        <taxon>Dikarya</taxon>
        <taxon>Ascomycota</taxon>
        <taxon>Pezizomycotina</taxon>
        <taxon>Leotiomycetes</taxon>
        <taxon>Helotiales</taxon>
        <taxon>Ploettnerulaceae</taxon>
        <taxon>Cadophora</taxon>
    </lineage>
</organism>
<evidence type="ECO:0000313" key="1">
    <source>
        <dbReference type="EMBL" id="KAG4417576.1"/>
    </source>
</evidence>
<sequence>MFDSLPFFKREQRQLPPIVPTDEVIPVHLFDDSAATRGIILVATFKFSEVLDPAKLNDALSQLFHMEGWRKLSGRFRYRDDGGLEIHVPRPPTKERPAVQFSREDHDFPMSQHPLASKIPEPTGRITTYPGPKDFCSLGQGPNSPRNLDDYVYSGTPQFCLHVQTFTDGTLVSLTLTHISTDLVGLACIIEAWSLVLAGKAEAVPPMVGYREDPFDGMVNPAPKERHVLQSRILNGWRIKYWGVRSLFEAWRCPDIESRTLCLPKHVMTALMEEARSHITGDNAASPSVSKHFISEGDVLTAVACRILAQYQGPGSTREMATIMALDPRGRVKSVFRQDTAYVQNSPTNIYFFCHANNALEMSIGQLALSVRNAIASQTTEEQLKAAAYLSAESIKASKMPVIFGDKDMATQFMSNWTKGHLLDKMNFGPAVVKDATAGLAPKPGHPIYYQASDPSHNTVSVISSVFVVVGKDYEGNIWFSISIPGKMWSDLMEFFDKFT</sequence>
<evidence type="ECO:0000313" key="2">
    <source>
        <dbReference type="Proteomes" id="UP000664132"/>
    </source>
</evidence>
<dbReference type="Pfam" id="PF02458">
    <property type="entry name" value="Transferase"/>
    <property type="match status" value="1"/>
</dbReference>
<gene>
    <name evidence="1" type="ORF">IFR04_009306</name>
</gene>
<dbReference type="AlphaFoldDB" id="A0A8H7TEV2"/>
<dbReference type="Proteomes" id="UP000664132">
    <property type="component" value="Unassembled WGS sequence"/>
</dbReference>